<dbReference type="InterPro" id="IPR016181">
    <property type="entry name" value="Acyl_CoA_acyltransferase"/>
</dbReference>
<feature type="domain" description="N-acetyltransferase" evidence="1">
    <location>
        <begin position="6"/>
        <end position="191"/>
    </location>
</feature>
<dbReference type="Proteomes" id="UP001345013">
    <property type="component" value="Unassembled WGS sequence"/>
</dbReference>
<organism evidence="2 3">
    <name type="scientific">Lithohypha guttulata</name>
    <dbReference type="NCBI Taxonomy" id="1690604"/>
    <lineage>
        <taxon>Eukaryota</taxon>
        <taxon>Fungi</taxon>
        <taxon>Dikarya</taxon>
        <taxon>Ascomycota</taxon>
        <taxon>Pezizomycotina</taxon>
        <taxon>Eurotiomycetes</taxon>
        <taxon>Chaetothyriomycetidae</taxon>
        <taxon>Chaetothyriales</taxon>
        <taxon>Trichomeriaceae</taxon>
        <taxon>Lithohypha</taxon>
    </lineage>
</organism>
<name>A0ABR0KDM2_9EURO</name>
<proteinExistence type="predicted"/>
<dbReference type="EMBL" id="JAVRRG010000037">
    <property type="protein sequence ID" value="KAK5094007.1"/>
    <property type="molecule type" value="Genomic_DNA"/>
</dbReference>
<evidence type="ECO:0000313" key="2">
    <source>
        <dbReference type="EMBL" id="KAK5094007.1"/>
    </source>
</evidence>
<protein>
    <recommendedName>
        <fullName evidence="1">N-acetyltransferase domain-containing protein</fullName>
    </recommendedName>
</protein>
<dbReference type="Gene3D" id="3.40.630.30">
    <property type="match status" value="1"/>
</dbReference>
<accession>A0ABR0KDM2</accession>
<evidence type="ECO:0000259" key="1">
    <source>
        <dbReference type="PROSITE" id="PS51186"/>
    </source>
</evidence>
<gene>
    <name evidence="2" type="ORF">LTR24_003814</name>
</gene>
<sequence>MSQTDLAVRTATPADVDPLLSLISSAYRGEESRKGWTTEADLLTGDRIDAAGLLAKISDPNGVMLLTTATATDPDPSASASAVESGSGSSALLACCELRRRDDGIGFFGLFAVEPRRQGSGLGRQILQIAESYARETMGLEKLEMQVIFTRAELIAWYMRRGYERTGERRPFPYEQLVSGAAALRDDLYFEILEKDLVDIRW</sequence>
<dbReference type="CDD" id="cd04301">
    <property type="entry name" value="NAT_SF"/>
    <property type="match status" value="1"/>
</dbReference>
<reference evidence="2 3" key="1">
    <citation type="submission" date="2023-08" db="EMBL/GenBank/DDBJ databases">
        <title>Black Yeasts Isolated from many extreme environments.</title>
        <authorList>
            <person name="Coleine C."/>
            <person name="Stajich J.E."/>
            <person name="Selbmann L."/>
        </authorList>
    </citation>
    <scope>NUCLEOTIDE SEQUENCE [LARGE SCALE GENOMIC DNA]</scope>
    <source>
        <strain evidence="2 3">CCFEE 5885</strain>
    </source>
</reference>
<dbReference type="InterPro" id="IPR000182">
    <property type="entry name" value="GNAT_dom"/>
</dbReference>
<comment type="caution">
    <text evidence="2">The sequence shown here is derived from an EMBL/GenBank/DDBJ whole genome shotgun (WGS) entry which is preliminary data.</text>
</comment>
<dbReference type="PROSITE" id="PS51186">
    <property type="entry name" value="GNAT"/>
    <property type="match status" value="1"/>
</dbReference>
<keyword evidence="3" id="KW-1185">Reference proteome</keyword>
<evidence type="ECO:0000313" key="3">
    <source>
        <dbReference type="Proteomes" id="UP001345013"/>
    </source>
</evidence>
<dbReference type="SUPFAM" id="SSF55729">
    <property type="entry name" value="Acyl-CoA N-acyltransferases (Nat)"/>
    <property type="match status" value="1"/>
</dbReference>
<dbReference type="Pfam" id="PF00583">
    <property type="entry name" value="Acetyltransf_1"/>
    <property type="match status" value="1"/>
</dbReference>